<gene>
    <name evidence="1" type="ORF">G5B47_02500</name>
</gene>
<accession>A0A6M1PG04</accession>
<proteinExistence type="predicted"/>
<organism evidence="1 2">
    <name type="scientific">Paenibacillus apii</name>
    <dbReference type="NCBI Taxonomy" id="1850370"/>
    <lineage>
        <taxon>Bacteria</taxon>
        <taxon>Bacillati</taxon>
        <taxon>Bacillota</taxon>
        <taxon>Bacilli</taxon>
        <taxon>Bacillales</taxon>
        <taxon>Paenibacillaceae</taxon>
        <taxon>Paenibacillus</taxon>
    </lineage>
</organism>
<reference evidence="1 2" key="1">
    <citation type="submission" date="2020-02" db="EMBL/GenBank/DDBJ databases">
        <authorList>
            <person name="Gao J."/>
            <person name="Sun J."/>
        </authorList>
    </citation>
    <scope>NUCLEOTIDE SEQUENCE [LARGE SCALE GENOMIC DNA]</scope>
    <source>
        <strain evidence="1 2">7124</strain>
    </source>
</reference>
<dbReference type="RefSeq" id="WP_165093956.1">
    <property type="nucleotide sequence ID" value="NZ_JAAKGU010000001.1"/>
</dbReference>
<dbReference type="Proteomes" id="UP000480151">
    <property type="component" value="Unassembled WGS sequence"/>
</dbReference>
<evidence type="ECO:0000313" key="2">
    <source>
        <dbReference type="Proteomes" id="UP000480151"/>
    </source>
</evidence>
<protein>
    <recommendedName>
        <fullName evidence="3">Tail fiber protein</fullName>
    </recommendedName>
</protein>
<name>A0A6M1PG04_9BACL</name>
<evidence type="ECO:0008006" key="3">
    <source>
        <dbReference type="Google" id="ProtNLM"/>
    </source>
</evidence>
<keyword evidence="2" id="KW-1185">Reference proteome</keyword>
<comment type="caution">
    <text evidence="1">The sequence shown here is derived from an EMBL/GenBank/DDBJ whole genome shotgun (WGS) entry which is preliminary data.</text>
</comment>
<evidence type="ECO:0000313" key="1">
    <source>
        <dbReference type="EMBL" id="NGM81278.1"/>
    </source>
</evidence>
<sequence>MTTTSNYNLPLILDNSINDVKRDTNALANAVDSAIATTAGSIRNDIGVMGDLTTADKNSLVEAVNEVHTKATPHLGTTTNSGDSYSITTTESIAANRKFTIKFNAASSTVPTLKINSGTASAIKKANGNNAKLYASVYTLFWDGTNFTLLGEGGEYGTAGAADVLAGKTVGTDTGLVTGTIPSRANDQYSSSFYTNGSGDLVTGFPTGAYLNNSGFGAGIASATINDPDFIAANIRSDKNIFGLQGSIPVITSGSDPAQGVGQWPDGGLAVYPSEGYRKGGAGAGEIKVSVTQLQSAEPDLSAGNIRSGVTIYGVTGNVTPRQYAAGTVSPDAGTYNAGIREGSYQMNRISVTGLSFNPNIFRVRFKADGVWSTSVMCDIWGYGLGCFVTWWWNNEYWATEVVTGWAGGTDIQMSASLCRAMVGTGSITEITWEAWS</sequence>
<dbReference type="AlphaFoldDB" id="A0A6M1PG04"/>
<dbReference type="EMBL" id="JAAKGU010000001">
    <property type="protein sequence ID" value="NGM81278.1"/>
    <property type="molecule type" value="Genomic_DNA"/>
</dbReference>